<comment type="caution">
    <text evidence="2">The sequence shown here is derived from an EMBL/GenBank/DDBJ whole genome shotgun (WGS) entry which is preliminary data.</text>
</comment>
<evidence type="ECO:0000313" key="3">
    <source>
        <dbReference type="Proteomes" id="UP000199598"/>
    </source>
</evidence>
<dbReference type="InterPro" id="IPR024432">
    <property type="entry name" value="Put_RecE_PDDEXK-like_dom"/>
</dbReference>
<evidence type="ECO:0000313" key="2">
    <source>
        <dbReference type="EMBL" id="SFK99885.1"/>
    </source>
</evidence>
<dbReference type="InterPro" id="IPR011604">
    <property type="entry name" value="PDDEXK-like_dom_sf"/>
</dbReference>
<reference evidence="2 3" key="1">
    <citation type="submission" date="2016-10" db="EMBL/GenBank/DDBJ databases">
        <authorList>
            <person name="Varghese N."/>
            <person name="Submissions S."/>
        </authorList>
    </citation>
    <scope>NUCLEOTIDE SEQUENCE [LARGE SCALE GENOMIC DNA]</scope>
    <source>
        <strain evidence="2 3">DSM 16392</strain>
    </source>
</reference>
<dbReference type="Pfam" id="PF12684">
    <property type="entry name" value="DUF3799"/>
    <property type="match status" value="1"/>
</dbReference>
<keyword evidence="3" id="KW-1185">Reference proteome</keyword>
<dbReference type="Gene3D" id="3.90.320.10">
    <property type="match status" value="1"/>
</dbReference>
<protein>
    <recommendedName>
        <fullName evidence="1">Putative exodeoxyribonuclease 8 PDDEXK-like domain-containing protein</fullName>
    </recommendedName>
</protein>
<accession>A0A1I4E281</accession>
<evidence type="ECO:0000259" key="1">
    <source>
        <dbReference type="Pfam" id="PF12684"/>
    </source>
</evidence>
<sequence length="346" mass="38725">MLLLSFSLTLTAGSLQSRDNIMAEKIWDTYTITEPGIYAELPIEKYHSHVCVGPSISSSGLRAIANGSPAEYWATSYLNPEAEPREDKDHFRLGQAAHTLFLGEGKFDEQFSVKPATYVDPKTGAEKKWNGNANVCKEWIAEQEQSGKRLLSTEQMHDLKGMAGMLPWQANCPNSGLRNSGMVQSGILDGAIERSLIWKDPETHIWLKARPDLVDLNDAYPVDLKTTREARKVENSIADLGYNMQAALVAEGLREVCDLDCRGFAFVFVQTSAPYTVEVVELSEEDLELARRELRRSIRLFADCLNKNEWPAGTGEPRTWITPQWYSSKLENLEAANDLPILENVA</sequence>
<dbReference type="EMBL" id="FOSK01000013">
    <property type="protein sequence ID" value="SFK99885.1"/>
    <property type="molecule type" value="Genomic_DNA"/>
</dbReference>
<proteinExistence type="predicted"/>
<name>A0A1I4E281_9HYPH</name>
<feature type="domain" description="Putative exodeoxyribonuclease 8 PDDEXK-like" evidence="1">
    <location>
        <begin position="57"/>
        <end position="316"/>
    </location>
</feature>
<gene>
    <name evidence="2" type="ORF">SAMN04488518_113151</name>
</gene>
<organism evidence="2 3">
    <name type="scientific">Pseudovibrio ascidiaceicola</name>
    <dbReference type="NCBI Taxonomy" id="285279"/>
    <lineage>
        <taxon>Bacteria</taxon>
        <taxon>Pseudomonadati</taxon>
        <taxon>Pseudomonadota</taxon>
        <taxon>Alphaproteobacteria</taxon>
        <taxon>Hyphomicrobiales</taxon>
        <taxon>Stappiaceae</taxon>
        <taxon>Pseudovibrio</taxon>
    </lineage>
</organism>
<dbReference type="Proteomes" id="UP000199598">
    <property type="component" value="Unassembled WGS sequence"/>
</dbReference>